<name>A0A852R3Z0_9MICO</name>
<dbReference type="Proteomes" id="UP000586095">
    <property type="component" value="Unassembled WGS sequence"/>
</dbReference>
<sequence length="170" mass="19031">MPTLSPEYTVHWARGLDELPVRTFHDIAKLRQEVFVVEQDCVYLDLDGRDLEPTTEQFWVTYDPVVEVDHPTESPAERREPTVAATLRVLDEGGREPGMRAIGRVVTCPQHRGKALAAALMEAVLATHGAEPLVLEAQSHLTGWYGRFGFEVAGDEYLEDGIPHTPMRRG</sequence>
<dbReference type="PROSITE" id="PS51186">
    <property type="entry name" value="GNAT"/>
    <property type="match status" value="1"/>
</dbReference>
<dbReference type="Pfam" id="PF13673">
    <property type="entry name" value="Acetyltransf_10"/>
    <property type="match status" value="1"/>
</dbReference>
<reference evidence="2 3" key="1">
    <citation type="submission" date="2020-07" db="EMBL/GenBank/DDBJ databases">
        <title>Sequencing the genomes of 1000 actinobacteria strains.</title>
        <authorList>
            <person name="Klenk H.-P."/>
        </authorList>
    </citation>
    <scope>NUCLEOTIDE SEQUENCE [LARGE SCALE GENOMIC DNA]</scope>
    <source>
        <strain evidence="2 3">DSM 17380</strain>
    </source>
</reference>
<keyword evidence="3" id="KW-1185">Reference proteome</keyword>
<dbReference type="InterPro" id="IPR000182">
    <property type="entry name" value="GNAT_dom"/>
</dbReference>
<protein>
    <submittedName>
        <fullName evidence="2">ElaA protein</fullName>
    </submittedName>
</protein>
<dbReference type="EMBL" id="JACCBD010000001">
    <property type="protein sequence ID" value="NYD28301.1"/>
    <property type="molecule type" value="Genomic_DNA"/>
</dbReference>
<dbReference type="CDD" id="cd04301">
    <property type="entry name" value="NAT_SF"/>
    <property type="match status" value="1"/>
</dbReference>
<dbReference type="GO" id="GO:0016747">
    <property type="term" value="F:acyltransferase activity, transferring groups other than amino-acyl groups"/>
    <property type="evidence" value="ECO:0007669"/>
    <property type="project" value="InterPro"/>
</dbReference>
<proteinExistence type="predicted"/>
<organism evidence="2 3">
    <name type="scientific">Leucobacter aridicollis</name>
    <dbReference type="NCBI Taxonomy" id="283878"/>
    <lineage>
        <taxon>Bacteria</taxon>
        <taxon>Bacillati</taxon>
        <taxon>Actinomycetota</taxon>
        <taxon>Actinomycetes</taxon>
        <taxon>Micrococcales</taxon>
        <taxon>Microbacteriaceae</taxon>
        <taxon>Leucobacter</taxon>
    </lineage>
</organism>
<feature type="domain" description="N-acetyltransferase" evidence="1">
    <location>
        <begin position="14"/>
        <end position="170"/>
    </location>
</feature>
<dbReference type="InterPro" id="IPR016181">
    <property type="entry name" value="Acyl_CoA_acyltransferase"/>
</dbReference>
<dbReference type="Gene3D" id="3.40.630.30">
    <property type="match status" value="1"/>
</dbReference>
<evidence type="ECO:0000313" key="2">
    <source>
        <dbReference type="EMBL" id="NYD28301.1"/>
    </source>
</evidence>
<gene>
    <name evidence="2" type="ORF">BJ960_003104</name>
</gene>
<comment type="caution">
    <text evidence="2">The sequence shown here is derived from an EMBL/GenBank/DDBJ whole genome shotgun (WGS) entry which is preliminary data.</text>
</comment>
<evidence type="ECO:0000313" key="3">
    <source>
        <dbReference type="Proteomes" id="UP000586095"/>
    </source>
</evidence>
<dbReference type="SUPFAM" id="SSF55729">
    <property type="entry name" value="Acyl-CoA N-acyltransferases (Nat)"/>
    <property type="match status" value="1"/>
</dbReference>
<accession>A0A852R3Z0</accession>
<dbReference type="AlphaFoldDB" id="A0A852R3Z0"/>
<dbReference type="RefSeq" id="WP_185987966.1">
    <property type="nucleotide sequence ID" value="NZ_BAAALZ010000004.1"/>
</dbReference>
<evidence type="ECO:0000259" key="1">
    <source>
        <dbReference type="PROSITE" id="PS51186"/>
    </source>
</evidence>